<dbReference type="PANTHER" id="PTHR33121:SF70">
    <property type="entry name" value="SIGNALING PROTEIN YKOW"/>
    <property type="match status" value="1"/>
</dbReference>
<reference evidence="2" key="1">
    <citation type="journal article" date="2020" name="mSystems">
        <title>Genome- and Community-Level Interaction Insights into Carbon Utilization and Element Cycling Functions of Hydrothermarchaeota in Hydrothermal Sediment.</title>
        <authorList>
            <person name="Zhou Z."/>
            <person name="Liu Y."/>
            <person name="Xu W."/>
            <person name="Pan J."/>
            <person name="Luo Z.H."/>
            <person name="Li M."/>
        </authorList>
    </citation>
    <scope>NUCLEOTIDE SEQUENCE [LARGE SCALE GENOMIC DNA]</scope>
    <source>
        <strain evidence="2">HyVt-505</strain>
    </source>
</reference>
<evidence type="ECO:0000259" key="1">
    <source>
        <dbReference type="PROSITE" id="PS50883"/>
    </source>
</evidence>
<feature type="non-terminal residue" evidence="2">
    <location>
        <position position="1"/>
    </location>
</feature>
<proteinExistence type="predicted"/>
<dbReference type="EMBL" id="DRNF01000231">
    <property type="protein sequence ID" value="HHJ80709.1"/>
    <property type="molecule type" value="Genomic_DNA"/>
</dbReference>
<name>A0A832J453_9GAMM</name>
<dbReference type="PROSITE" id="PS50883">
    <property type="entry name" value="EAL"/>
    <property type="match status" value="1"/>
</dbReference>
<dbReference type="Proteomes" id="UP000885832">
    <property type="component" value="Unassembled WGS sequence"/>
</dbReference>
<feature type="domain" description="EAL" evidence="1">
    <location>
        <begin position="1"/>
        <end position="110"/>
    </location>
</feature>
<dbReference type="AlphaFoldDB" id="A0A832J453"/>
<dbReference type="SUPFAM" id="SSF141868">
    <property type="entry name" value="EAL domain-like"/>
    <property type="match status" value="1"/>
</dbReference>
<dbReference type="InterPro" id="IPR001633">
    <property type="entry name" value="EAL_dom"/>
</dbReference>
<comment type="caution">
    <text evidence="2">The sequence shown here is derived from an EMBL/GenBank/DDBJ whole genome shotgun (WGS) entry which is preliminary data.</text>
</comment>
<dbReference type="SMART" id="SM00052">
    <property type="entry name" value="EAL"/>
    <property type="match status" value="1"/>
</dbReference>
<dbReference type="Gene3D" id="3.20.20.450">
    <property type="entry name" value="EAL domain"/>
    <property type="match status" value="1"/>
</dbReference>
<gene>
    <name evidence="2" type="ORF">ENJ65_03655</name>
</gene>
<organism evidence="2">
    <name type="scientific">Candidatus Tenderia electrophaga</name>
    <dbReference type="NCBI Taxonomy" id="1748243"/>
    <lineage>
        <taxon>Bacteria</taxon>
        <taxon>Pseudomonadati</taxon>
        <taxon>Pseudomonadota</taxon>
        <taxon>Gammaproteobacteria</taxon>
        <taxon>Candidatus Tenderiales</taxon>
        <taxon>Candidatus Tenderiaceae</taxon>
        <taxon>Candidatus Tenderia</taxon>
    </lineage>
</organism>
<accession>A0A832J453</accession>
<dbReference type="InterPro" id="IPR050706">
    <property type="entry name" value="Cyclic-di-GMP_PDE-like"/>
</dbReference>
<sequence>SLKEHGIRFSIDDFGTGYSSLAYIKQLPIDTLKIDRSFIQDCLTDNNDKAIVRAIISMAMSLELGIVAEGVETREQLNFLKMMNCPSYQGFYFSRPIPEGEFIAMMQHPRQVV</sequence>
<protein>
    <submittedName>
        <fullName evidence="2">EAL domain-containing protein</fullName>
    </submittedName>
</protein>
<dbReference type="InterPro" id="IPR035919">
    <property type="entry name" value="EAL_sf"/>
</dbReference>
<dbReference type="PANTHER" id="PTHR33121">
    <property type="entry name" value="CYCLIC DI-GMP PHOSPHODIESTERASE PDEF"/>
    <property type="match status" value="1"/>
</dbReference>
<evidence type="ECO:0000313" key="2">
    <source>
        <dbReference type="EMBL" id="HHJ80709.1"/>
    </source>
</evidence>
<dbReference type="CDD" id="cd01948">
    <property type="entry name" value="EAL"/>
    <property type="match status" value="1"/>
</dbReference>
<dbReference type="GO" id="GO:0071111">
    <property type="term" value="F:cyclic-guanylate-specific phosphodiesterase activity"/>
    <property type="evidence" value="ECO:0007669"/>
    <property type="project" value="InterPro"/>
</dbReference>
<dbReference type="Pfam" id="PF00563">
    <property type="entry name" value="EAL"/>
    <property type="match status" value="1"/>
</dbReference>